<comment type="caution">
    <text evidence="2">The sequence shown here is derived from an EMBL/GenBank/DDBJ whole genome shotgun (WGS) entry which is preliminary data.</text>
</comment>
<dbReference type="GO" id="GO:0004622">
    <property type="term" value="F:phosphatidylcholine lysophospholipase activity"/>
    <property type="evidence" value="ECO:0007669"/>
    <property type="project" value="TreeGrafter"/>
</dbReference>
<protein>
    <recommendedName>
        <fullName evidence="1">SGNH hydrolase-type esterase domain-containing protein</fullName>
    </recommendedName>
</protein>
<dbReference type="AlphaFoldDB" id="A0A644Z3K1"/>
<dbReference type="SUPFAM" id="SSF52266">
    <property type="entry name" value="SGNH hydrolase"/>
    <property type="match status" value="1"/>
</dbReference>
<name>A0A644Z3K1_9ZZZZ</name>
<gene>
    <name evidence="2" type="ORF">SDC9_81963</name>
</gene>
<dbReference type="Pfam" id="PF13472">
    <property type="entry name" value="Lipase_GDSL_2"/>
    <property type="match status" value="1"/>
</dbReference>
<dbReference type="InterPro" id="IPR013830">
    <property type="entry name" value="SGNH_hydro"/>
</dbReference>
<proteinExistence type="predicted"/>
<evidence type="ECO:0000313" key="2">
    <source>
        <dbReference type="EMBL" id="MPM35372.1"/>
    </source>
</evidence>
<dbReference type="PANTHER" id="PTHR30383:SF5">
    <property type="entry name" value="SGNH HYDROLASE-TYPE ESTERASE DOMAIN-CONTAINING PROTEIN"/>
    <property type="match status" value="1"/>
</dbReference>
<reference evidence="2" key="1">
    <citation type="submission" date="2019-08" db="EMBL/GenBank/DDBJ databases">
        <authorList>
            <person name="Kucharzyk K."/>
            <person name="Murdoch R.W."/>
            <person name="Higgins S."/>
            <person name="Loffler F."/>
        </authorList>
    </citation>
    <scope>NUCLEOTIDE SEQUENCE</scope>
</reference>
<accession>A0A644Z3K1</accession>
<dbReference type="CDD" id="cd00229">
    <property type="entry name" value="SGNH_hydrolase"/>
    <property type="match status" value="1"/>
</dbReference>
<organism evidence="2">
    <name type="scientific">bioreactor metagenome</name>
    <dbReference type="NCBI Taxonomy" id="1076179"/>
    <lineage>
        <taxon>unclassified sequences</taxon>
        <taxon>metagenomes</taxon>
        <taxon>ecological metagenomes</taxon>
    </lineage>
</organism>
<evidence type="ECO:0000259" key="1">
    <source>
        <dbReference type="Pfam" id="PF13472"/>
    </source>
</evidence>
<dbReference type="InterPro" id="IPR036514">
    <property type="entry name" value="SGNH_hydro_sf"/>
</dbReference>
<dbReference type="InterPro" id="IPR051532">
    <property type="entry name" value="Ester_Hydrolysis_Enzymes"/>
</dbReference>
<dbReference type="Gene3D" id="3.40.50.1110">
    <property type="entry name" value="SGNH hydrolase"/>
    <property type="match status" value="1"/>
</dbReference>
<feature type="domain" description="SGNH hydrolase-type esterase" evidence="1">
    <location>
        <begin position="157"/>
        <end position="314"/>
    </location>
</feature>
<dbReference type="PANTHER" id="PTHR30383">
    <property type="entry name" value="THIOESTERASE 1/PROTEASE 1/LYSOPHOSPHOLIPASE L1"/>
    <property type="match status" value="1"/>
</dbReference>
<dbReference type="EMBL" id="VSSQ01007265">
    <property type="protein sequence ID" value="MPM35372.1"/>
    <property type="molecule type" value="Genomic_DNA"/>
</dbReference>
<sequence>MENEHSLIFELAHNAVSHRILEDGYVQFLRFNDSDGQPFNSHPLYRAMAKTSASICLRFVTESETTVHIKRYNQSLLAKQGDNVLDFAALYGRPLDLFETIDVSIDGKREEHPLVSGPFVFQAGREIAIHLPLHHQVGVKVEGKVKPISKHTKTLLLLGDSIVQGVGIHHPSQNLATLLGNQLGVQVINQGLAGAMINAKVVQKLELEAPVASILLSVGTNDWTIRENLAEIRGEMFALLGRIRKFYPKVPVLLLTPLYRTDILQNKRMGSFKELTQALIQATRCFAAVEVADGLSLSLRDAYDDQFLHPDQKGISFLAKSLAPLIPFQR</sequence>